<evidence type="ECO:0000313" key="3">
    <source>
        <dbReference type="Proteomes" id="UP000472273"/>
    </source>
</evidence>
<dbReference type="Proteomes" id="UP000472273">
    <property type="component" value="Unplaced"/>
</dbReference>
<reference evidence="2" key="1">
    <citation type="submission" date="2025-08" db="UniProtKB">
        <authorList>
            <consortium name="Ensembl"/>
        </authorList>
    </citation>
    <scope>IDENTIFICATION</scope>
</reference>
<reference evidence="2" key="2">
    <citation type="submission" date="2025-09" db="UniProtKB">
        <authorList>
            <consortium name="Ensembl"/>
        </authorList>
    </citation>
    <scope>IDENTIFICATION</scope>
</reference>
<name>A0A670YCP9_PSETE</name>
<organism evidence="2 3">
    <name type="scientific">Pseudonaja textilis</name>
    <name type="common">Eastern brown snake</name>
    <dbReference type="NCBI Taxonomy" id="8673"/>
    <lineage>
        <taxon>Eukaryota</taxon>
        <taxon>Metazoa</taxon>
        <taxon>Chordata</taxon>
        <taxon>Craniata</taxon>
        <taxon>Vertebrata</taxon>
        <taxon>Euteleostomi</taxon>
        <taxon>Lepidosauria</taxon>
        <taxon>Squamata</taxon>
        <taxon>Bifurcata</taxon>
        <taxon>Unidentata</taxon>
        <taxon>Episquamata</taxon>
        <taxon>Toxicofera</taxon>
        <taxon>Serpentes</taxon>
        <taxon>Colubroidea</taxon>
        <taxon>Elapidae</taxon>
        <taxon>Hydrophiinae</taxon>
        <taxon>Pseudonaja</taxon>
    </lineage>
</organism>
<dbReference type="GO" id="GO:0000062">
    <property type="term" value="F:fatty-acyl-CoA binding"/>
    <property type="evidence" value="ECO:0007669"/>
    <property type="project" value="InterPro"/>
</dbReference>
<sequence>GAPADELLDLYGHFKKVIVGDGNTECPGMFDLKGKANWDAFTGGVLPVQTGLEDAIEPVVGFQFFYYRFCGHGLVAMAGERYRKISSQW</sequence>
<dbReference type="PROSITE" id="PS51228">
    <property type="entry name" value="ACB_2"/>
    <property type="match status" value="1"/>
</dbReference>
<dbReference type="SUPFAM" id="SSF47027">
    <property type="entry name" value="Acyl-CoA binding protein"/>
    <property type="match status" value="1"/>
</dbReference>
<dbReference type="InterPro" id="IPR035984">
    <property type="entry name" value="Acyl-CoA-binding_sf"/>
</dbReference>
<dbReference type="AlphaFoldDB" id="A0A670YCP9"/>
<keyword evidence="3" id="KW-1185">Reference proteome</keyword>
<accession>A0A670YCP9</accession>
<evidence type="ECO:0000313" key="2">
    <source>
        <dbReference type="Ensembl" id="ENSPTXP00000009715.1"/>
    </source>
</evidence>
<dbReference type="Ensembl" id="ENSPTXT00000010051.1">
    <property type="protein sequence ID" value="ENSPTXP00000009715.1"/>
    <property type="gene ID" value="ENSPTXG00000006947.1"/>
</dbReference>
<protein>
    <recommendedName>
        <fullName evidence="1">ACB domain-containing protein</fullName>
    </recommendedName>
</protein>
<dbReference type="InterPro" id="IPR014352">
    <property type="entry name" value="FERM/acyl-CoA-bd_prot_sf"/>
</dbReference>
<feature type="domain" description="ACB" evidence="1">
    <location>
        <begin position="1"/>
        <end position="89"/>
    </location>
</feature>
<evidence type="ECO:0000259" key="1">
    <source>
        <dbReference type="PROSITE" id="PS51228"/>
    </source>
</evidence>
<dbReference type="Gene3D" id="1.20.80.10">
    <property type="match status" value="1"/>
</dbReference>
<dbReference type="GeneTree" id="ENSGT01000000221710"/>
<dbReference type="InterPro" id="IPR000582">
    <property type="entry name" value="Acyl-CoA-binding_protein"/>
</dbReference>
<proteinExistence type="predicted"/>
<dbReference type="PRINTS" id="PR00689">
    <property type="entry name" value="ACOABINDINGP"/>
</dbReference>
<dbReference type="Pfam" id="PF00887">
    <property type="entry name" value="ACBP"/>
    <property type="match status" value="1"/>
</dbReference>